<dbReference type="OrthoDB" id="384721at2"/>
<dbReference type="eggNOG" id="COG0584">
    <property type="taxonomic scope" value="Bacteria"/>
</dbReference>
<dbReference type="PANTHER" id="PTHR46211:SF1">
    <property type="entry name" value="GLYCEROPHOSPHODIESTER PHOSPHODIESTERASE, CYTOPLASMIC"/>
    <property type="match status" value="1"/>
</dbReference>
<dbReference type="InterPro" id="IPR030395">
    <property type="entry name" value="GP_PDE_dom"/>
</dbReference>
<feature type="domain" description="GP-PDE" evidence="1">
    <location>
        <begin position="3"/>
        <end position="239"/>
    </location>
</feature>
<name>A0A1H6X853_9FIRM</name>
<dbReference type="RefSeq" id="WP_074732733.1">
    <property type="nucleotide sequence ID" value="NZ_CACVPP010000070.1"/>
</dbReference>
<dbReference type="Gene3D" id="3.20.20.190">
    <property type="entry name" value="Phosphatidylinositol (PI) phosphodiesterase"/>
    <property type="match status" value="1"/>
</dbReference>
<dbReference type="PANTHER" id="PTHR46211">
    <property type="entry name" value="GLYCEROPHOSPHORYL DIESTER PHOSPHODIESTERASE"/>
    <property type="match status" value="1"/>
</dbReference>
<dbReference type="SUPFAM" id="SSF51695">
    <property type="entry name" value="PLC-like phosphodiesterases"/>
    <property type="match status" value="1"/>
</dbReference>
<reference evidence="3" key="1">
    <citation type="submission" date="2016-10" db="EMBL/GenBank/DDBJ databases">
        <authorList>
            <person name="Varghese N."/>
        </authorList>
    </citation>
    <scope>NUCLEOTIDE SEQUENCE [LARGE SCALE GENOMIC DNA]</scope>
    <source>
        <strain evidence="3">DSM 20406</strain>
    </source>
</reference>
<dbReference type="GO" id="GO:0008081">
    <property type="term" value="F:phosphoric diester hydrolase activity"/>
    <property type="evidence" value="ECO:0007669"/>
    <property type="project" value="InterPro"/>
</dbReference>
<dbReference type="EMBL" id="FNYK01000075">
    <property type="protein sequence ID" value="SEJ21110.1"/>
    <property type="molecule type" value="Genomic_DNA"/>
</dbReference>
<evidence type="ECO:0000313" key="2">
    <source>
        <dbReference type="EMBL" id="SEJ21110.1"/>
    </source>
</evidence>
<accession>A0A1H6X853</accession>
<evidence type="ECO:0000313" key="3">
    <source>
        <dbReference type="Proteomes" id="UP000183028"/>
    </source>
</evidence>
<dbReference type="GO" id="GO:0006629">
    <property type="term" value="P:lipid metabolic process"/>
    <property type="evidence" value="ECO:0007669"/>
    <property type="project" value="InterPro"/>
</dbReference>
<dbReference type="InterPro" id="IPR017946">
    <property type="entry name" value="PLC-like_Pdiesterase_TIM-brl"/>
</dbReference>
<dbReference type="AlphaFoldDB" id="A0A1H6X853"/>
<gene>
    <name evidence="2" type="ORF">SAMN04487834_10756</name>
</gene>
<protein>
    <submittedName>
        <fullName evidence="2">Glycerophosphoryl diester phosphodiesterase</fullName>
    </submittedName>
</protein>
<sequence length="241" mass="27616">MKIEVWAHRGASGYAPENTLPAFLKAYECGADGVELDVQMTKDGQLVVIHDELIDRTSDGKGLVCDYTFGQLRQFNFNQQFPEYGKVLIPTLEEVLLLMKEKGMYVNIELKTSIVFYEGIEEKVLQLVKDLKMEDQVIYSSFNHYSIVRIKELNPDAKCGLLYDDIPVNMCGYALKLGVEALHPLVYTVRYPHFMKEAQKAHLDINVWTVNEPRDIQLSINAHVHAIITNYPDRVKTMMKN</sequence>
<keyword evidence="3" id="KW-1185">Reference proteome</keyword>
<dbReference type="PROSITE" id="PS51704">
    <property type="entry name" value="GP_PDE"/>
    <property type="match status" value="1"/>
</dbReference>
<evidence type="ECO:0000259" key="1">
    <source>
        <dbReference type="PROSITE" id="PS51704"/>
    </source>
</evidence>
<dbReference type="Proteomes" id="UP000183028">
    <property type="component" value="Unassembled WGS sequence"/>
</dbReference>
<dbReference type="STRING" id="322505.SAMN04487836_11237"/>
<dbReference type="Pfam" id="PF03009">
    <property type="entry name" value="GDPD"/>
    <property type="match status" value="1"/>
</dbReference>
<organism evidence="2 3">
    <name type="scientific">Sharpea azabuensis</name>
    <dbReference type="NCBI Taxonomy" id="322505"/>
    <lineage>
        <taxon>Bacteria</taxon>
        <taxon>Bacillati</taxon>
        <taxon>Bacillota</taxon>
        <taxon>Erysipelotrichia</taxon>
        <taxon>Erysipelotrichales</taxon>
        <taxon>Coprobacillaceae</taxon>
        <taxon>Sharpea</taxon>
    </lineage>
</organism>
<proteinExistence type="predicted"/>
<dbReference type="CDD" id="cd08563">
    <property type="entry name" value="GDPD_TtGDE_like"/>
    <property type="match status" value="1"/>
</dbReference>